<reference evidence="2" key="1">
    <citation type="journal article" date="2022" name="Arch. Microbiol.">
        <title>Microbulbifer okhotskensis sp. nov., isolated from a deep bottom sediment of the Okhotsk Sea.</title>
        <authorList>
            <person name="Romanenko L."/>
            <person name="Kurilenko V."/>
            <person name="Otstavnykh N."/>
            <person name="Velansky P."/>
            <person name="Isaeva M."/>
            <person name="Mikhailov V."/>
        </authorList>
    </citation>
    <scope>NUCLEOTIDE SEQUENCE</scope>
    <source>
        <strain evidence="2">OS29</strain>
    </source>
</reference>
<feature type="transmembrane region" description="Helical" evidence="1">
    <location>
        <begin position="236"/>
        <end position="259"/>
    </location>
</feature>
<protein>
    <submittedName>
        <fullName evidence="2">HupE/UreJ family protein</fullName>
    </submittedName>
</protein>
<keyword evidence="3" id="KW-1185">Reference proteome</keyword>
<dbReference type="InterPro" id="IPR032809">
    <property type="entry name" value="Put_HupE_UreJ"/>
</dbReference>
<feature type="transmembrane region" description="Helical" evidence="1">
    <location>
        <begin position="279"/>
        <end position="303"/>
    </location>
</feature>
<sequence>MKRLLTSLLGLLLLTLVPALWAHELRPAYLQIVQIDQQIYEVLWRVPAQGKLRLAMDVRFDDSVNTVSHPYASISNRFYTERWKIQHSNNLQALTIHIDGLQSTMTDALLRITWTDGREHVARLTPDQPNLLLDSDAPSHQIGLTYFTLGVEHILLGIDHLLFVLVLILLNQSLRQLIGTITAFTLAHSITLAAAALGHLQLPSAPIEAVIALSILLAACEAVRQRRGATSLTIRHPWLAAFGFGLLHGLGFAGALAEIGLPQGAIPSALLAFNLGVEIGQLLFITVVGLIFGLLIPSLKSWWQRTSTRQTKGKSHDDAPARTMEIPASMVSAYLVGGLASYWLIERTLLMVLP</sequence>
<proteinExistence type="predicted"/>
<evidence type="ECO:0000313" key="2">
    <source>
        <dbReference type="EMBL" id="MCO1335623.1"/>
    </source>
</evidence>
<organism evidence="2 3">
    <name type="scientific">Microbulbifer okhotskensis</name>
    <dbReference type="NCBI Taxonomy" id="2926617"/>
    <lineage>
        <taxon>Bacteria</taxon>
        <taxon>Pseudomonadati</taxon>
        <taxon>Pseudomonadota</taxon>
        <taxon>Gammaproteobacteria</taxon>
        <taxon>Cellvibrionales</taxon>
        <taxon>Microbulbiferaceae</taxon>
        <taxon>Microbulbifer</taxon>
    </lineage>
</organism>
<dbReference type="Pfam" id="PF13795">
    <property type="entry name" value="HupE_UreJ_2"/>
    <property type="match status" value="1"/>
</dbReference>
<accession>A0A9X2J5W6</accession>
<evidence type="ECO:0000256" key="1">
    <source>
        <dbReference type="SAM" id="Phobius"/>
    </source>
</evidence>
<keyword evidence="1" id="KW-0472">Membrane</keyword>
<keyword evidence="1" id="KW-1133">Transmembrane helix</keyword>
<feature type="transmembrane region" description="Helical" evidence="1">
    <location>
        <begin position="144"/>
        <end position="170"/>
    </location>
</feature>
<feature type="transmembrane region" description="Helical" evidence="1">
    <location>
        <begin position="324"/>
        <end position="345"/>
    </location>
</feature>
<gene>
    <name evidence="2" type="ORF">MO867_14890</name>
</gene>
<feature type="transmembrane region" description="Helical" evidence="1">
    <location>
        <begin position="205"/>
        <end position="224"/>
    </location>
</feature>
<comment type="caution">
    <text evidence="2">The sequence shown here is derived from an EMBL/GenBank/DDBJ whole genome shotgun (WGS) entry which is preliminary data.</text>
</comment>
<evidence type="ECO:0000313" key="3">
    <source>
        <dbReference type="Proteomes" id="UP001139028"/>
    </source>
</evidence>
<dbReference type="RefSeq" id="WP_252470521.1">
    <property type="nucleotide sequence ID" value="NZ_JALBWM010000072.1"/>
</dbReference>
<dbReference type="AlphaFoldDB" id="A0A9X2J5W6"/>
<name>A0A9X2J5W6_9GAMM</name>
<dbReference type="EMBL" id="JALBWM010000072">
    <property type="protein sequence ID" value="MCO1335623.1"/>
    <property type="molecule type" value="Genomic_DNA"/>
</dbReference>
<feature type="transmembrane region" description="Helical" evidence="1">
    <location>
        <begin position="177"/>
        <end position="199"/>
    </location>
</feature>
<keyword evidence="1" id="KW-0812">Transmembrane</keyword>
<dbReference type="Proteomes" id="UP001139028">
    <property type="component" value="Unassembled WGS sequence"/>
</dbReference>